<dbReference type="Proteomes" id="UP001293254">
    <property type="component" value="Unassembled WGS sequence"/>
</dbReference>
<evidence type="ECO:0000313" key="3">
    <source>
        <dbReference type="EMBL" id="KAK4418793.1"/>
    </source>
</evidence>
<protein>
    <submittedName>
        <fullName evidence="3">Uncharacterized protein</fullName>
    </submittedName>
</protein>
<feature type="chain" id="PRO_5042221145" evidence="2">
    <location>
        <begin position="23"/>
        <end position="130"/>
    </location>
</feature>
<evidence type="ECO:0000313" key="4">
    <source>
        <dbReference type="Proteomes" id="UP001293254"/>
    </source>
</evidence>
<accession>A0AAE1XVF5</accession>
<feature type="region of interest" description="Disordered" evidence="1">
    <location>
        <begin position="26"/>
        <end position="46"/>
    </location>
</feature>
<dbReference type="AlphaFoldDB" id="A0AAE1XVF5"/>
<organism evidence="3 4">
    <name type="scientific">Sesamum alatum</name>
    <dbReference type="NCBI Taxonomy" id="300844"/>
    <lineage>
        <taxon>Eukaryota</taxon>
        <taxon>Viridiplantae</taxon>
        <taxon>Streptophyta</taxon>
        <taxon>Embryophyta</taxon>
        <taxon>Tracheophyta</taxon>
        <taxon>Spermatophyta</taxon>
        <taxon>Magnoliopsida</taxon>
        <taxon>eudicotyledons</taxon>
        <taxon>Gunneridae</taxon>
        <taxon>Pentapetalae</taxon>
        <taxon>asterids</taxon>
        <taxon>lamiids</taxon>
        <taxon>Lamiales</taxon>
        <taxon>Pedaliaceae</taxon>
        <taxon>Sesamum</taxon>
    </lineage>
</organism>
<dbReference type="EMBL" id="JACGWO010000009">
    <property type="protein sequence ID" value="KAK4418793.1"/>
    <property type="molecule type" value="Genomic_DNA"/>
</dbReference>
<gene>
    <name evidence="3" type="ORF">Salat_2292100</name>
</gene>
<keyword evidence="2" id="KW-0732">Signal</keyword>
<evidence type="ECO:0000256" key="2">
    <source>
        <dbReference type="SAM" id="SignalP"/>
    </source>
</evidence>
<keyword evidence="4" id="KW-1185">Reference proteome</keyword>
<comment type="caution">
    <text evidence="3">The sequence shown here is derived from an EMBL/GenBank/DDBJ whole genome shotgun (WGS) entry which is preliminary data.</text>
</comment>
<evidence type="ECO:0000256" key="1">
    <source>
        <dbReference type="SAM" id="MobiDB-lite"/>
    </source>
</evidence>
<sequence>MSFKVKLTVLFNVICRALHTFASNEPSRMHRAEQRQNSGSPKKRTPVAVSDDNLVHLYCCSTSALAATRSSAAAPLKDQQQHIYADEITLLHCYPVAAADSLLQQQSFPGLNLHESAIFLLQEFFTPWEE</sequence>
<proteinExistence type="predicted"/>
<reference evidence="3" key="2">
    <citation type="journal article" date="2024" name="Plant">
        <title>Genomic evolution and insights into agronomic trait innovations of Sesamum species.</title>
        <authorList>
            <person name="Miao H."/>
            <person name="Wang L."/>
            <person name="Qu L."/>
            <person name="Liu H."/>
            <person name="Sun Y."/>
            <person name="Le M."/>
            <person name="Wang Q."/>
            <person name="Wei S."/>
            <person name="Zheng Y."/>
            <person name="Lin W."/>
            <person name="Duan Y."/>
            <person name="Cao H."/>
            <person name="Xiong S."/>
            <person name="Wang X."/>
            <person name="Wei L."/>
            <person name="Li C."/>
            <person name="Ma Q."/>
            <person name="Ju M."/>
            <person name="Zhao R."/>
            <person name="Li G."/>
            <person name="Mu C."/>
            <person name="Tian Q."/>
            <person name="Mei H."/>
            <person name="Zhang T."/>
            <person name="Gao T."/>
            <person name="Zhang H."/>
        </authorList>
    </citation>
    <scope>NUCLEOTIDE SEQUENCE</scope>
    <source>
        <strain evidence="3">3651</strain>
    </source>
</reference>
<name>A0AAE1XVF5_9LAMI</name>
<reference evidence="3" key="1">
    <citation type="submission" date="2020-06" db="EMBL/GenBank/DDBJ databases">
        <authorList>
            <person name="Li T."/>
            <person name="Hu X."/>
            <person name="Zhang T."/>
            <person name="Song X."/>
            <person name="Zhang H."/>
            <person name="Dai N."/>
            <person name="Sheng W."/>
            <person name="Hou X."/>
            <person name="Wei L."/>
        </authorList>
    </citation>
    <scope>NUCLEOTIDE SEQUENCE</scope>
    <source>
        <strain evidence="3">3651</strain>
        <tissue evidence="3">Leaf</tissue>
    </source>
</reference>
<feature type="signal peptide" evidence="2">
    <location>
        <begin position="1"/>
        <end position="22"/>
    </location>
</feature>